<sequence length="155" mass="18179">MPQVNCKICKKEFYVKPYHQTLGYGKFCSRKCHFQSQRKGKYVLCAICGKESWKQLKALNGSASGKFFCGKSCQTKWRNKAFSGEKHPNWLGGEHTYKRVMHENKITPICNMCGIKDKRVLIIHHKDHNRKNNVIINLMWLCRNCHYLIHDGKTF</sequence>
<dbReference type="InterPro" id="IPR003615">
    <property type="entry name" value="HNH_nuc"/>
</dbReference>
<organism evidence="2 3">
    <name type="scientific">Candidatus Magasanikbacteria bacterium GW2011_GWA2_40_10</name>
    <dbReference type="NCBI Taxonomy" id="1619037"/>
    <lineage>
        <taxon>Bacteria</taxon>
        <taxon>Candidatus Magasanikiibacteriota</taxon>
    </lineage>
</organism>
<feature type="domain" description="HNH nuclease" evidence="1">
    <location>
        <begin position="95"/>
        <end position="147"/>
    </location>
</feature>
<dbReference type="EMBL" id="LBXR01000005">
    <property type="protein sequence ID" value="KKR34901.1"/>
    <property type="molecule type" value="Genomic_DNA"/>
</dbReference>
<protein>
    <recommendedName>
        <fullName evidence="1">HNH nuclease domain-containing protein</fullName>
    </recommendedName>
</protein>
<dbReference type="SMART" id="SM00507">
    <property type="entry name" value="HNHc"/>
    <property type="match status" value="1"/>
</dbReference>
<dbReference type="CDD" id="cd00085">
    <property type="entry name" value="HNHc"/>
    <property type="match status" value="1"/>
</dbReference>
<comment type="caution">
    <text evidence="2">The sequence shown here is derived from an EMBL/GenBank/DDBJ whole genome shotgun (WGS) entry which is preliminary data.</text>
</comment>
<evidence type="ECO:0000259" key="1">
    <source>
        <dbReference type="SMART" id="SM00507"/>
    </source>
</evidence>
<name>A0A0G0QC36_9BACT</name>
<evidence type="ECO:0000313" key="3">
    <source>
        <dbReference type="Proteomes" id="UP000034855"/>
    </source>
</evidence>
<reference evidence="2 3" key="1">
    <citation type="journal article" date="2015" name="Nature">
        <title>rRNA introns, odd ribosomes, and small enigmatic genomes across a large radiation of phyla.</title>
        <authorList>
            <person name="Brown C.T."/>
            <person name="Hug L.A."/>
            <person name="Thomas B.C."/>
            <person name="Sharon I."/>
            <person name="Castelle C.J."/>
            <person name="Singh A."/>
            <person name="Wilkins M.J."/>
            <person name="Williams K.H."/>
            <person name="Banfield J.F."/>
        </authorList>
    </citation>
    <scope>NUCLEOTIDE SEQUENCE [LARGE SCALE GENOMIC DNA]</scope>
</reference>
<proteinExistence type="predicted"/>
<dbReference type="AlphaFoldDB" id="A0A0G0QC36"/>
<accession>A0A0G0QC36</accession>
<evidence type="ECO:0000313" key="2">
    <source>
        <dbReference type="EMBL" id="KKR34901.1"/>
    </source>
</evidence>
<gene>
    <name evidence="2" type="ORF">UT67_C0005G0013</name>
</gene>
<dbReference type="Proteomes" id="UP000034855">
    <property type="component" value="Unassembled WGS sequence"/>
</dbReference>